<keyword evidence="3" id="KW-0732">Signal</keyword>
<proteinExistence type="predicted"/>
<dbReference type="RefSeq" id="WP_068898441.1">
    <property type="nucleotide sequence ID" value="NZ_JBHUIF010000002.1"/>
</dbReference>
<comment type="caution">
    <text evidence="5">The sequence shown here is derived from an EMBL/GenBank/DDBJ whole genome shotgun (WGS) entry which is preliminary data.</text>
</comment>
<dbReference type="InterPro" id="IPR017853">
    <property type="entry name" value="GH"/>
</dbReference>
<dbReference type="GO" id="GO:0004565">
    <property type="term" value="F:beta-galactosidase activity"/>
    <property type="evidence" value="ECO:0007669"/>
    <property type="project" value="InterPro"/>
</dbReference>
<dbReference type="InterPro" id="IPR013529">
    <property type="entry name" value="Glyco_hydro_42_N"/>
</dbReference>
<gene>
    <name evidence="5" type="ORF">A8L45_01415</name>
</gene>
<evidence type="ECO:0000313" key="5">
    <source>
        <dbReference type="EMBL" id="ODA36285.1"/>
    </source>
</evidence>
<dbReference type="Pfam" id="PF02449">
    <property type="entry name" value="Glyco_hydro_42"/>
    <property type="match status" value="1"/>
</dbReference>
<dbReference type="Proteomes" id="UP000094936">
    <property type="component" value="Unassembled WGS sequence"/>
</dbReference>
<keyword evidence="1" id="KW-0378">Hydrolase</keyword>
<feature type="signal peptide" evidence="3">
    <location>
        <begin position="1"/>
        <end position="27"/>
    </location>
</feature>
<sequence>MKRFRLCKDTALVLLATAALWGGQAHAQQKDPIKGLVTKGLQCAKNGVILQLNGQAIITDNKHCVDLRMKARGIEVDGMTVSVSWKYLEPTKGNFNYSMIDKALSAMSNRGKKVRLRVFTGEYAPDWLKGEAGQYLGKTTG</sequence>
<dbReference type="OrthoDB" id="6253519at2"/>
<evidence type="ECO:0000256" key="1">
    <source>
        <dbReference type="ARBA" id="ARBA00022801"/>
    </source>
</evidence>
<dbReference type="AlphaFoldDB" id="A0A1C3ESX6"/>
<dbReference type="EMBL" id="LYBM01000001">
    <property type="protein sequence ID" value="ODA36285.1"/>
    <property type="molecule type" value="Genomic_DNA"/>
</dbReference>
<keyword evidence="6" id="KW-1185">Reference proteome</keyword>
<evidence type="ECO:0000259" key="4">
    <source>
        <dbReference type="Pfam" id="PF02449"/>
    </source>
</evidence>
<dbReference type="GO" id="GO:0005975">
    <property type="term" value="P:carbohydrate metabolic process"/>
    <property type="evidence" value="ECO:0007669"/>
    <property type="project" value="InterPro"/>
</dbReference>
<evidence type="ECO:0000256" key="3">
    <source>
        <dbReference type="SAM" id="SignalP"/>
    </source>
</evidence>
<feature type="domain" description="Glycoside hydrolase family 42 N-terminal" evidence="4">
    <location>
        <begin position="69"/>
        <end position="129"/>
    </location>
</feature>
<dbReference type="SUPFAM" id="SSF51445">
    <property type="entry name" value="(Trans)glycosidases"/>
    <property type="match status" value="1"/>
</dbReference>
<reference evidence="5 6" key="1">
    <citation type="submission" date="2016-05" db="EMBL/GenBank/DDBJ databases">
        <title>Genomic Taxonomy of the Vibrionaceae.</title>
        <authorList>
            <person name="Gomez-Gil B."/>
            <person name="Enciso-Ibarra J."/>
        </authorList>
    </citation>
    <scope>NUCLEOTIDE SEQUENCE [LARGE SCALE GENOMIC DNA]</scope>
    <source>
        <strain evidence="5 6">CAIM 1920</strain>
    </source>
</reference>
<organism evidence="5 6">
    <name type="scientific">Veronia pacifica</name>
    <dbReference type="NCBI Taxonomy" id="1080227"/>
    <lineage>
        <taxon>Bacteria</taxon>
        <taxon>Pseudomonadati</taxon>
        <taxon>Pseudomonadota</taxon>
        <taxon>Gammaproteobacteria</taxon>
        <taxon>Vibrionales</taxon>
        <taxon>Vibrionaceae</taxon>
        <taxon>Veronia</taxon>
    </lineage>
</organism>
<dbReference type="Gene3D" id="3.20.20.80">
    <property type="entry name" value="Glycosidases"/>
    <property type="match status" value="1"/>
</dbReference>
<evidence type="ECO:0000313" key="6">
    <source>
        <dbReference type="Proteomes" id="UP000094936"/>
    </source>
</evidence>
<keyword evidence="2" id="KW-0326">Glycosidase</keyword>
<accession>A0A1C3ESX6</accession>
<evidence type="ECO:0000256" key="2">
    <source>
        <dbReference type="ARBA" id="ARBA00023295"/>
    </source>
</evidence>
<dbReference type="GO" id="GO:0009341">
    <property type="term" value="C:beta-galactosidase complex"/>
    <property type="evidence" value="ECO:0007669"/>
    <property type="project" value="InterPro"/>
</dbReference>
<feature type="chain" id="PRO_5008673405" description="Glycoside hydrolase family 42 N-terminal domain-containing protein" evidence="3">
    <location>
        <begin position="28"/>
        <end position="141"/>
    </location>
</feature>
<name>A0A1C3ESX6_9GAMM</name>
<dbReference type="STRING" id="1080227.A8L45_01415"/>
<protein>
    <recommendedName>
        <fullName evidence="4">Glycoside hydrolase family 42 N-terminal domain-containing protein</fullName>
    </recommendedName>
</protein>